<dbReference type="PATRIC" id="fig|1458461.3.peg.3069"/>
<keyword evidence="2" id="KW-0238">DNA-binding</keyword>
<evidence type="ECO:0000313" key="6">
    <source>
        <dbReference type="Proteomes" id="UP000032160"/>
    </source>
</evidence>
<dbReference type="Proteomes" id="UP000032160">
    <property type="component" value="Chromosome I"/>
</dbReference>
<dbReference type="SUPFAM" id="SSF46785">
    <property type="entry name" value="Winged helix' DNA-binding domain"/>
    <property type="match status" value="1"/>
</dbReference>
<reference evidence="5 6" key="1">
    <citation type="journal article" date="2014" name="Front. Genet.">
        <title>Genome and metabolic network of "Candidatus Phaeomarinobacter ectocarpi" Ec32, a new candidate genus of Alphaproteobacteria frequently associated with brown algae.</title>
        <authorList>
            <person name="Dittami S.M."/>
            <person name="Barbeyron T."/>
            <person name="Boyen C."/>
            <person name="Cambefort J."/>
            <person name="Collet G."/>
            <person name="Delage L."/>
            <person name="Gobet A."/>
            <person name="Groisillier A."/>
            <person name="Leblanc C."/>
            <person name="Michel G."/>
            <person name="Scornet D."/>
            <person name="Siegel A."/>
            <person name="Tapia J.E."/>
            <person name="Tonon T."/>
        </authorList>
    </citation>
    <scope>NUCLEOTIDE SEQUENCE [LARGE SCALE GENOMIC DNA]</scope>
    <source>
        <strain evidence="5 6">Ec32</strain>
    </source>
</reference>
<dbReference type="SUPFAM" id="SSF51206">
    <property type="entry name" value="cAMP-binding domain-like"/>
    <property type="match status" value="1"/>
</dbReference>
<dbReference type="CDD" id="cd00038">
    <property type="entry name" value="CAP_ED"/>
    <property type="match status" value="1"/>
</dbReference>
<dbReference type="EMBL" id="HG966617">
    <property type="protein sequence ID" value="CDO61275.1"/>
    <property type="molecule type" value="Genomic_DNA"/>
</dbReference>
<dbReference type="InterPro" id="IPR036388">
    <property type="entry name" value="WH-like_DNA-bd_sf"/>
</dbReference>
<dbReference type="OrthoDB" id="7584044at2"/>
<keyword evidence="6" id="KW-1185">Reference proteome</keyword>
<dbReference type="STRING" id="1458461.BN1012_Phect3063"/>
<keyword evidence="1" id="KW-0805">Transcription regulation</keyword>
<keyword evidence="5" id="KW-0808">Transferase</keyword>
<organism evidence="5 6">
    <name type="scientific">Candidatus Phaeomarinibacter ectocarpi</name>
    <dbReference type="NCBI Taxonomy" id="1458461"/>
    <lineage>
        <taxon>Bacteria</taxon>
        <taxon>Pseudomonadati</taxon>
        <taxon>Pseudomonadota</taxon>
        <taxon>Alphaproteobacteria</taxon>
        <taxon>Hyphomicrobiales</taxon>
        <taxon>Parvibaculaceae</taxon>
        <taxon>Candidatus Phaeomarinibacter</taxon>
    </lineage>
</organism>
<dbReference type="SMART" id="SM00419">
    <property type="entry name" value="HTH_CRP"/>
    <property type="match status" value="1"/>
</dbReference>
<dbReference type="InterPro" id="IPR018490">
    <property type="entry name" value="cNMP-bd_dom_sf"/>
</dbReference>
<dbReference type="InterPro" id="IPR036390">
    <property type="entry name" value="WH_DNA-bd_sf"/>
</dbReference>
<keyword evidence="3" id="KW-0804">Transcription</keyword>
<dbReference type="AlphaFoldDB" id="X5MNH6"/>
<sequence>MTKQDIVTDLRPPESAVPIARKLGAMTLLSDEELAFLEGLHSNSATITPETDFIGDGEAFKATFIVVSGWAIRYVLTPSGRRQILSYALPGDILGLHVNFRRTSSYSAAALTQLELAVVEPLRINEISQKYPVLAAGLSWCTAREFAILGDQTVRLGRLDASKRLIHLLLELWHRLRLVGETKEDWFEFPMTQNDLADTLGLSLVHINRQMQKLKKLGLITMDNGWLRLVNVPKLTEYAEFNPEHLQEFRI</sequence>
<evidence type="ECO:0000256" key="2">
    <source>
        <dbReference type="ARBA" id="ARBA00023125"/>
    </source>
</evidence>
<dbReference type="GO" id="GO:0003677">
    <property type="term" value="F:DNA binding"/>
    <property type="evidence" value="ECO:0007669"/>
    <property type="project" value="UniProtKB-KW"/>
</dbReference>
<dbReference type="InterPro" id="IPR000595">
    <property type="entry name" value="cNMP-bd_dom"/>
</dbReference>
<feature type="domain" description="HTH crp-type" evidence="4">
    <location>
        <begin position="159"/>
        <end position="233"/>
    </location>
</feature>
<dbReference type="KEGG" id="pect:BN1012_Phect3063"/>
<dbReference type="Pfam" id="PF00027">
    <property type="entry name" value="cNMP_binding"/>
    <property type="match status" value="1"/>
</dbReference>
<keyword evidence="5" id="KW-0418">Kinase</keyword>
<dbReference type="GO" id="GO:0006355">
    <property type="term" value="P:regulation of DNA-templated transcription"/>
    <property type="evidence" value="ECO:0007669"/>
    <property type="project" value="InterPro"/>
</dbReference>
<evidence type="ECO:0000256" key="1">
    <source>
        <dbReference type="ARBA" id="ARBA00023015"/>
    </source>
</evidence>
<dbReference type="InterPro" id="IPR014710">
    <property type="entry name" value="RmlC-like_jellyroll"/>
</dbReference>
<dbReference type="InterPro" id="IPR012318">
    <property type="entry name" value="HTH_CRP"/>
</dbReference>
<dbReference type="Gene3D" id="1.10.10.10">
    <property type="entry name" value="Winged helix-like DNA-binding domain superfamily/Winged helix DNA-binding domain"/>
    <property type="match status" value="1"/>
</dbReference>
<name>X5MNH6_9HYPH</name>
<dbReference type="Gene3D" id="2.60.120.10">
    <property type="entry name" value="Jelly Rolls"/>
    <property type="match status" value="1"/>
</dbReference>
<proteinExistence type="predicted"/>
<evidence type="ECO:0000259" key="4">
    <source>
        <dbReference type="PROSITE" id="PS51063"/>
    </source>
</evidence>
<dbReference type="HOGENOM" id="CLU_075053_0_0_5"/>
<accession>X5MNH6</accession>
<protein>
    <submittedName>
        <fullName evidence="5">cAMP-binding proteins-catabolite gene activator and regulatory subunit of cAMP-dependent protein kinases</fullName>
    </submittedName>
</protein>
<evidence type="ECO:0000313" key="5">
    <source>
        <dbReference type="EMBL" id="CDO61275.1"/>
    </source>
</evidence>
<gene>
    <name evidence="5" type="ORF">BN1012_Phect3063</name>
</gene>
<dbReference type="Pfam" id="PF13545">
    <property type="entry name" value="HTH_Crp_2"/>
    <property type="match status" value="1"/>
</dbReference>
<evidence type="ECO:0000256" key="3">
    <source>
        <dbReference type="ARBA" id="ARBA00023163"/>
    </source>
</evidence>
<dbReference type="GO" id="GO:0016301">
    <property type="term" value="F:kinase activity"/>
    <property type="evidence" value="ECO:0007669"/>
    <property type="project" value="UniProtKB-KW"/>
</dbReference>
<dbReference type="PROSITE" id="PS51063">
    <property type="entry name" value="HTH_CRP_2"/>
    <property type="match status" value="1"/>
</dbReference>